<dbReference type="Gene3D" id="3.40.630.10">
    <property type="entry name" value="Zn peptidases"/>
    <property type="match status" value="1"/>
</dbReference>
<dbReference type="OrthoDB" id="445301at2759"/>
<keyword evidence="1" id="KW-0812">Transmembrane</keyword>
<evidence type="ECO:0000256" key="1">
    <source>
        <dbReference type="SAM" id="Phobius"/>
    </source>
</evidence>
<dbReference type="GeneID" id="28936965"/>
<feature type="transmembrane region" description="Helical" evidence="1">
    <location>
        <begin position="562"/>
        <end position="581"/>
    </location>
</feature>
<dbReference type="GO" id="GO:0016255">
    <property type="term" value="P:attachment of GPI anchor to protein"/>
    <property type="evidence" value="ECO:0007669"/>
    <property type="project" value="TreeGrafter"/>
</dbReference>
<feature type="transmembrane region" description="Helical" evidence="1">
    <location>
        <begin position="478"/>
        <end position="511"/>
    </location>
</feature>
<dbReference type="Proteomes" id="UP000054454">
    <property type="component" value="Unassembled WGS sequence"/>
</dbReference>
<keyword evidence="1" id="KW-1133">Transmembrane helix</keyword>
<comment type="caution">
    <text evidence="2">The sequence shown here is derived from an EMBL/GenBank/DDBJ whole genome shotgun (WGS) entry which is preliminary data.</text>
</comment>
<evidence type="ECO:0000313" key="3">
    <source>
        <dbReference type="Proteomes" id="UP000054454"/>
    </source>
</evidence>
<dbReference type="VEuPathDB" id="FungiDB:T552_02209"/>
<proteinExistence type="predicted"/>
<dbReference type="EMBL" id="LFVZ01000009">
    <property type="protein sequence ID" value="KTW27769.1"/>
    <property type="molecule type" value="Genomic_DNA"/>
</dbReference>
<evidence type="ECO:0000313" key="2">
    <source>
        <dbReference type="EMBL" id="KTW27769.1"/>
    </source>
</evidence>
<dbReference type="GO" id="GO:0042765">
    <property type="term" value="C:GPI-anchor transamidase complex"/>
    <property type="evidence" value="ECO:0007669"/>
    <property type="project" value="InterPro"/>
</dbReference>
<sequence>MWIFVLPIEYFNRHVFISENAILPGTANTYFGESDSDSEVIKAYREEIKFIDEQGEEAKSESLHEIFGRLGLRTGTQDYKVEFKGKEYLGRNYFAVFDAQRGDGTEALVLSASWKNMDGKLNLGGVSLLLALARYFKEWSLWSKDIIFLISGEKEVGPQVWVDAYHKMDYNDAILSLPLKSGEIQALVDIDFISNYRNFDSIELLYDGMNGQLSNMDLLVSVNRIIQLKSDVKINMQNVIQQKETYFRRLCTMINGMINQCFGFLSGTQSCFIPYKIDSITFKVKSKESGTYDDILLGKIIESLFRSLNNLLEHFHQSFFFYFILSVNRFVSISAYFPSAILIASSFTFDSLSLWLSFIASFNKRSLSLYEKEKHDNSKDEKKKVFIERDLQLHFRKEIALSIATVIVIHIIAVIFLKIIYNSCYYKESSNYKKFYSIFVLFLQILQHIISVFIQKILKTIIKSQNMSLINNCKLNKAFSQIILGIELSTLAIVNFSLSFFIGIVTFPLTFIRPARTRTERMLFLILLELVNPLNWVFFFSYYKNKEAIDFIYSFAFGWKIWYLWTPLVLWLLWWPLWIVAKIIISMPTNDDAGHSFYNTPKSIDPLLKSS</sequence>
<dbReference type="RefSeq" id="XP_018225651.1">
    <property type="nucleotide sequence ID" value="XM_018370762.1"/>
</dbReference>
<dbReference type="PANTHER" id="PTHR13304">
    <property type="entry name" value="GLYCOSYLPHOSPHATIDYLINOSITOL ANCHOR ATTACHMENT 1 PROTEIN"/>
    <property type="match status" value="1"/>
</dbReference>
<feature type="transmembrane region" description="Helical" evidence="1">
    <location>
        <begin position="342"/>
        <end position="362"/>
    </location>
</feature>
<dbReference type="AlphaFoldDB" id="A0A0W4ZHB6"/>
<dbReference type="PIRSF" id="PIRSF036762">
    <property type="entry name" value="GAA1"/>
    <property type="match status" value="1"/>
</dbReference>
<keyword evidence="3" id="KW-1185">Reference proteome</keyword>
<reference evidence="3" key="1">
    <citation type="journal article" date="2016" name="Nat. Commun.">
        <title>Genome analysis of three Pneumocystis species reveals adaptation mechanisms to life exclusively in mammalian hosts.</title>
        <authorList>
            <person name="Ma L."/>
            <person name="Chen Z."/>
            <person name="Huang D.W."/>
            <person name="Kutty G."/>
            <person name="Ishihara M."/>
            <person name="Wang H."/>
            <person name="Abouelleil A."/>
            <person name="Bishop L."/>
            <person name="Davey E."/>
            <person name="Deng R."/>
            <person name="Deng X."/>
            <person name="Fan L."/>
            <person name="Fantoni G."/>
            <person name="Fitzgerald M."/>
            <person name="Gogineni E."/>
            <person name="Goldberg J.M."/>
            <person name="Handley G."/>
            <person name="Hu X."/>
            <person name="Huber C."/>
            <person name="Jiao X."/>
            <person name="Jones K."/>
            <person name="Levin J.Z."/>
            <person name="Liu Y."/>
            <person name="Macdonald P."/>
            <person name="Melnikov A."/>
            <person name="Raley C."/>
            <person name="Sassi M."/>
            <person name="Sherman B.T."/>
            <person name="Song X."/>
            <person name="Sykes S."/>
            <person name="Tran B."/>
            <person name="Walsh L."/>
            <person name="Xia Y."/>
            <person name="Yang J."/>
            <person name="Young S."/>
            <person name="Zeng Q."/>
            <person name="Zheng X."/>
            <person name="Stephens R."/>
            <person name="Nusbaum C."/>
            <person name="Birren B.W."/>
            <person name="Azadi P."/>
            <person name="Lempicki R.A."/>
            <person name="Cuomo C.A."/>
            <person name="Kovacs J.A."/>
        </authorList>
    </citation>
    <scope>NUCLEOTIDE SEQUENCE [LARGE SCALE GENOMIC DNA]</scope>
    <source>
        <strain evidence="3">B80</strain>
    </source>
</reference>
<feature type="transmembrane region" description="Helical" evidence="1">
    <location>
        <begin position="399"/>
        <end position="417"/>
    </location>
</feature>
<accession>A0A0W4ZHB6</accession>
<feature type="transmembrane region" description="Helical" evidence="1">
    <location>
        <begin position="523"/>
        <end position="542"/>
    </location>
</feature>
<name>A0A0W4ZHB6_PNEC8</name>
<organism evidence="2 3">
    <name type="scientific">Pneumocystis carinii (strain B80)</name>
    <name type="common">Rat pneumocystis pneumonia agent</name>
    <name type="synonym">Pneumocystis carinii f. sp. carinii</name>
    <dbReference type="NCBI Taxonomy" id="1408658"/>
    <lineage>
        <taxon>Eukaryota</taxon>
        <taxon>Fungi</taxon>
        <taxon>Dikarya</taxon>
        <taxon>Ascomycota</taxon>
        <taxon>Taphrinomycotina</taxon>
        <taxon>Pneumocystomycetes</taxon>
        <taxon>Pneumocystaceae</taxon>
        <taxon>Pneumocystis</taxon>
    </lineage>
</organism>
<dbReference type="SUPFAM" id="SSF53187">
    <property type="entry name" value="Zn-dependent exopeptidases"/>
    <property type="match status" value="1"/>
</dbReference>
<protein>
    <submittedName>
        <fullName evidence="2">Uncharacterized protein</fullName>
    </submittedName>
</protein>
<keyword evidence="1" id="KW-0472">Membrane</keyword>
<dbReference type="Pfam" id="PF04114">
    <property type="entry name" value="Gaa1"/>
    <property type="match status" value="1"/>
</dbReference>
<feature type="transmembrane region" description="Helical" evidence="1">
    <location>
        <begin position="438"/>
        <end position="458"/>
    </location>
</feature>
<dbReference type="InterPro" id="IPR007246">
    <property type="entry name" value="Gaa1"/>
</dbReference>
<gene>
    <name evidence="2" type="ORF">T552_02209</name>
</gene>
<dbReference type="PANTHER" id="PTHR13304:SF0">
    <property type="entry name" value="GLYCOSYLPHOSPHATIDYLINOSITOL ANCHOR ATTACHMENT 1 PROTEIN"/>
    <property type="match status" value="1"/>
</dbReference>